<evidence type="ECO:0000313" key="3">
    <source>
        <dbReference type="Proteomes" id="UP000185746"/>
    </source>
</evidence>
<feature type="transmembrane region" description="Helical" evidence="1">
    <location>
        <begin position="46"/>
        <end position="66"/>
    </location>
</feature>
<keyword evidence="1" id="KW-0472">Membrane</keyword>
<dbReference type="InterPro" id="IPR007059">
    <property type="entry name" value="DmsC"/>
</dbReference>
<evidence type="ECO:0000313" key="2">
    <source>
        <dbReference type="EMBL" id="AOV06928.1"/>
    </source>
</evidence>
<name>A0A1D8JE09_9BACL</name>
<evidence type="ECO:0000256" key="1">
    <source>
        <dbReference type="SAM" id="Phobius"/>
    </source>
</evidence>
<dbReference type="GO" id="GO:0009390">
    <property type="term" value="C:dimethyl sulfoxide reductase complex"/>
    <property type="evidence" value="ECO:0007669"/>
    <property type="project" value="TreeGrafter"/>
</dbReference>
<dbReference type="KEGG" id="surl:BI350_04660"/>
<accession>A0A1D8JE09</accession>
<feature type="transmembrane region" description="Helical" evidence="1">
    <location>
        <begin position="86"/>
        <end position="105"/>
    </location>
</feature>
<dbReference type="GO" id="GO:0019645">
    <property type="term" value="P:anaerobic electron transport chain"/>
    <property type="evidence" value="ECO:0007669"/>
    <property type="project" value="InterPro"/>
</dbReference>
<protein>
    <submittedName>
        <fullName evidence="2">Cyclic nucleotide-binding protein</fullName>
    </submittedName>
</protein>
<dbReference type="GO" id="GO:0009389">
    <property type="term" value="F:dimethyl sulfoxide reductase activity"/>
    <property type="evidence" value="ECO:0007669"/>
    <property type="project" value="TreeGrafter"/>
</dbReference>
<dbReference type="Proteomes" id="UP000185746">
    <property type="component" value="Chromosome"/>
</dbReference>
<dbReference type="AlphaFoldDB" id="A0A1D8JE09"/>
<dbReference type="EMBL" id="CP017560">
    <property type="protein sequence ID" value="AOV06928.1"/>
    <property type="molecule type" value="Genomic_DNA"/>
</dbReference>
<sequence length="282" mass="30156">MDEWALFIFTLAVQASIGGMVVLYLFNLISSKLTEDEAYHLFRMPLIVISVLSLLGLVASFTHLGAPINAFNTIRNIGSSWMSREIVLTGAFIGLTCLTAGLTIVQKKVTPWLMLVTAIVGLVDVYAMGALYATTLVSGWNSINTYTSFFGTTLILGAVLAVSLVAPKLSNGTGGINAKDLIRSAFAVAIFGFAIQVVGSAMFFTAGHEVTMISAVSATTILANYKGMIAFGWIASIIGMFLFGYLAVSKSRKTFVSLTFASLAIFIIAQGLSRYVFYVMPG</sequence>
<dbReference type="GO" id="GO:0005886">
    <property type="term" value="C:plasma membrane"/>
    <property type="evidence" value="ECO:0007669"/>
    <property type="project" value="TreeGrafter"/>
</dbReference>
<keyword evidence="3" id="KW-1185">Reference proteome</keyword>
<feature type="transmembrane region" description="Helical" evidence="1">
    <location>
        <begin position="6"/>
        <end position="26"/>
    </location>
</feature>
<proteinExistence type="predicted"/>
<keyword evidence="1" id="KW-1133">Transmembrane helix</keyword>
<dbReference type="PANTHER" id="PTHR38095:SF1">
    <property type="entry name" value="ANAEROBIC DIMETHYL SULFOXIDE REDUCTASE CHAIN YNFH"/>
    <property type="match status" value="1"/>
</dbReference>
<dbReference type="Pfam" id="PF04976">
    <property type="entry name" value="DmsC"/>
    <property type="match status" value="1"/>
</dbReference>
<keyword evidence="1" id="KW-0812">Transmembrane</keyword>
<feature type="transmembrane region" description="Helical" evidence="1">
    <location>
        <begin position="112"/>
        <end position="134"/>
    </location>
</feature>
<dbReference type="PANTHER" id="PTHR38095">
    <property type="entry name" value="ANAEROBIC DIMETHYL SULFOXIDE REDUCTASE CHAIN YNFH"/>
    <property type="match status" value="1"/>
</dbReference>
<organism evidence="2 3">
    <name type="scientific">Sporosarcina ureilytica</name>
    <dbReference type="NCBI Taxonomy" id="298596"/>
    <lineage>
        <taxon>Bacteria</taxon>
        <taxon>Bacillati</taxon>
        <taxon>Bacillota</taxon>
        <taxon>Bacilli</taxon>
        <taxon>Bacillales</taxon>
        <taxon>Caryophanaceae</taxon>
        <taxon>Sporosarcina</taxon>
    </lineage>
</organism>
<feature type="transmembrane region" description="Helical" evidence="1">
    <location>
        <begin position="227"/>
        <end position="248"/>
    </location>
</feature>
<feature type="transmembrane region" description="Helical" evidence="1">
    <location>
        <begin position="255"/>
        <end position="277"/>
    </location>
</feature>
<dbReference type="RefSeq" id="WP_075527052.1">
    <property type="nucleotide sequence ID" value="NZ_CP017560.1"/>
</dbReference>
<reference evidence="2 3" key="1">
    <citation type="submission" date="2016-09" db="EMBL/GenBank/DDBJ databases">
        <title>Complete genome sequence of the Lysinibacillus sphaericus LMG 22257, a specie of Bacillus with ureolytic activity that can effectively biodeposit calcium carbonate.</title>
        <authorList>
            <person name="Yan W."/>
        </authorList>
    </citation>
    <scope>NUCLEOTIDE SEQUENCE [LARGE SCALE GENOMIC DNA]</scope>
    <source>
        <strain evidence="2 3">LMG 22257</strain>
    </source>
</reference>
<gene>
    <name evidence="2" type="ORF">BI350_04660</name>
</gene>
<feature type="transmembrane region" description="Helical" evidence="1">
    <location>
        <begin position="146"/>
        <end position="166"/>
    </location>
</feature>
<feature type="transmembrane region" description="Helical" evidence="1">
    <location>
        <begin position="186"/>
        <end position="207"/>
    </location>
</feature>